<evidence type="ECO:0000256" key="2">
    <source>
        <dbReference type="ARBA" id="ARBA00010663"/>
    </source>
</evidence>
<keyword evidence="3 9" id="KW-0812">Transmembrane</keyword>
<evidence type="ECO:0000256" key="3">
    <source>
        <dbReference type="ARBA" id="ARBA00022692"/>
    </source>
</evidence>
<evidence type="ECO:0000256" key="1">
    <source>
        <dbReference type="ARBA" id="ARBA00004141"/>
    </source>
</evidence>
<feature type="domain" description="G-protein coupled receptors family 1 profile" evidence="11">
    <location>
        <begin position="83"/>
        <end position="345"/>
    </location>
</feature>
<dbReference type="GO" id="GO:0004983">
    <property type="term" value="F:neuropeptide Y receptor activity"/>
    <property type="evidence" value="ECO:0007669"/>
    <property type="project" value="InterPro"/>
</dbReference>
<dbReference type="Gene3D" id="1.20.1070.10">
    <property type="entry name" value="Rhodopsin 7-helix transmembrane proteins"/>
    <property type="match status" value="1"/>
</dbReference>
<evidence type="ECO:0000256" key="9">
    <source>
        <dbReference type="RuleBase" id="RU000688"/>
    </source>
</evidence>
<dbReference type="EMBL" id="HBUF01092710">
    <property type="protein sequence ID" value="CAG6636088.1"/>
    <property type="molecule type" value="Transcribed_RNA"/>
</dbReference>
<evidence type="ECO:0000259" key="11">
    <source>
        <dbReference type="PROSITE" id="PS50262"/>
    </source>
</evidence>
<evidence type="ECO:0000256" key="7">
    <source>
        <dbReference type="ARBA" id="ARBA00023170"/>
    </source>
</evidence>
<evidence type="ECO:0000313" key="12">
    <source>
        <dbReference type="EMBL" id="CAG6636087.1"/>
    </source>
</evidence>
<dbReference type="EMBL" id="HBUF01431889">
    <property type="protein sequence ID" value="CAG6742057.1"/>
    <property type="molecule type" value="Transcribed_RNA"/>
</dbReference>
<keyword evidence="4 10" id="KW-1133">Transmembrane helix</keyword>
<sequence>MSMYFAQDSKMEFHEQLNVNLTLFIEHEYSESSDKNYSLLSAPNNPVAPIFNCNDMEGVMALSLFRNSVITFYSIVFITSLLGNGLVCYVVLISQKMKTVTNFFIINLSTNDVLMTLFCVPFSVSEKFLLQRWPFGNSLCHIVSFIQAVSVFVSAYTLVAISIDRYMAILWPLRPRMTIGHAKFIILTIWLTAMVTAAPVYVTTGQRQPDDRFYQFCEFYICGEEWKDPDWKTAYSILVAFLQYGVPLVVLVFTYTSIAIVVWAKQPPGEAENQRDKRMAKSKRKMIKMMVLVVIVYTICWLPLNIVQIIADWFPNLQQLKGFPVVYFLVHWLAMSHPCYNPFIYCWMNSRFRFGFYTVFRKIPVLKKFVKKYDKSNMMTSQALHSDQVYFRTNSRSIRCHSKKPDMETDELENHRFLEKSARSSNQFLTVENRL</sequence>
<dbReference type="PRINTS" id="PR01012">
    <property type="entry name" value="NRPEPTIDEYR"/>
</dbReference>
<dbReference type="EMBL" id="HBUF01277306">
    <property type="protein sequence ID" value="CAG6686587.1"/>
    <property type="molecule type" value="Transcribed_RNA"/>
</dbReference>
<feature type="transmembrane region" description="Helical" evidence="10">
    <location>
        <begin position="104"/>
        <end position="124"/>
    </location>
</feature>
<proteinExistence type="inferred from homology"/>
<comment type="similarity">
    <text evidence="2 9">Belongs to the G-protein coupled receptor 1 family.</text>
</comment>
<comment type="subcellular location">
    <subcellularLocation>
        <location evidence="1">Membrane</location>
        <topology evidence="1">Multi-pass membrane protein</topology>
    </subcellularLocation>
</comment>
<dbReference type="InterPro" id="IPR017452">
    <property type="entry name" value="GPCR_Rhodpsn_7TM"/>
</dbReference>
<keyword evidence="8 9" id="KW-0807">Transducer</keyword>
<evidence type="ECO:0000256" key="10">
    <source>
        <dbReference type="SAM" id="Phobius"/>
    </source>
</evidence>
<feature type="transmembrane region" description="Helical" evidence="10">
    <location>
        <begin position="234"/>
        <end position="264"/>
    </location>
</feature>
<reference evidence="12" key="1">
    <citation type="submission" date="2021-05" db="EMBL/GenBank/DDBJ databases">
        <authorList>
            <person name="Alioto T."/>
            <person name="Alioto T."/>
            <person name="Gomez Garrido J."/>
        </authorList>
    </citation>
    <scope>NUCLEOTIDE SEQUENCE</scope>
</reference>
<dbReference type="FunFam" id="1.20.1070.10:FF:000291">
    <property type="entry name" value="Predicted protein"/>
    <property type="match status" value="1"/>
</dbReference>
<dbReference type="PRINTS" id="PR00237">
    <property type="entry name" value="GPCRRHODOPSN"/>
</dbReference>
<dbReference type="GO" id="GO:0016020">
    <property type="term" value="C:membrane"/>
    <property type="evidence" value="ECO:0007669"/>
    <property type="project" value="UniProtKB-SubCell"/>
</dbReference>
<dbReference type="SUPFAM" id="SSF81321">
    <property type="entry name" value="Family A G protein-coupled receptor-like"/>
    <property type="match status" value="1"/>
</dbReference>
<feature type="transmembrane region" description="Helical" evidence="10">
    <location>
        <begin position="285"/>
        <end position="304"/>
    </location>
</feature>
<dbReference type="Pfam" id="PF00001">
    <property type="entry name" value="7tm_1"/>
    <property type="match status" value="1"/>
</dbReference>
<dbReference type="PROSITE" id="PS00237">
    <property type="entry name" value="G_PROTEIN_RECEP_F1_1"/>
    <property type="match status" value="1"/>
</dbReference>
<feature type="transmembrane region" description="Helical" evidence="10">
    <location>
        <begin position="144"/>
        <end position="163"/>
    </location>
</feature>
<keyword evidence="7 9" id="KW-0675">Receptor</keyword>
<feature type="transmembrane region" description="Helical" evidence="10">
    <location>
        <begin position="70"/>
        <end position="92"/>
    </location>
</feature>
<feature type="transmembrane region" description="Helical" evidence="10">
    <location>
        <begin position="324"/>
        <end position="347"/>
    </location>
</feature>
<dbReference type="CDD" id="cd15392">
    <property type="entry name" value="7tmA_PR4-like"/>
    <property type="match status" value="1"/>
</dbReference>
<dbReference type="EMBL" id="HBUF01600833">
    <property type="protein sequence ID" value="CAG6776079.1"/>
    <property type="molecule type" value="Transcribed_RNA"/>
</dbReference>
<evidence type="ECO:0000256" key="6">
    <source>
        <dbReference type="ARBA" id="ARBA00023136"/>
    </source>
</evidence>
<dbReference type="EMBL" id="HBUF01092709">
    <property type="protein sequence ID" value="CAG6636087.1"/>
    <property type="molecule type" value="Transcribed_RNA"/>
</dbReference>
<keyword evidence="6 10" id="KW-0472">Membrane</keyword>
<dbReference type="PROSITE" id="PS50262">
    <property type="entry name" value="G_PROTEIN_RECEP_F1_2"/>
    <property type="match status" value="1"/>
</dbReference>
<dbReference type="PANTHER" id="PTHR24235">
    <property type="entry name" value="NEUROPEPTIDE Y RECEPTOR"/>
    <property type="match status" value="1"/>
</dbReference>
<dbReference type="SMART" id="SM01381">
    <property type="entry name" value="7TM_GPCR_Srsx"/>
    <property type="match status" value="1"/>
</dbReference>
<keyword evidence="5 9" id="KW-0297">G-protein coupled receptor</keyword>
<name>A0A8D8QS26_9HEMI</name>
<protein>
    <submittedName>
        <fullName evidence="12">Neuropeptide Y receptor</fullName>
    </submittedName>
</protein>
<accession>A0A8D8QS26</accession>
<dbReference type="InterPro" id="IPR000276">
    <property type="entry name" value="GPCR_Rhodpsn"/>
</dbReference>
<dbReference type="InterPro" id="IPR000611">
    <property type="entry name" value="NPY_rcpt"/>
</dbReference>
<evidence type="ECO:0000256" key="5">
    <source>
        <dbReference type="ARBA" id="ARBA00023040"/>
    </source>
</evidence>
<evidence type="ECO:0000256" key="8">
    <source>
        <dbReference type="ARBA" id="ARBA00023224"/>
    </source>
</evidence>
<dbReference type="AlphaFoldDB" id="A0A8D8QS26"/>
<feature type="transmembrane region" description="Helical" evidence="10">
    <location>
        <begin position="184"/>
        <end position="202"/>
    </location>
</feature>
<dbReference type="EMBL" id="HBUF01431888">
    <property type="protein sequence ID" value="CAG6742056.1"/>
    <property type="molecule type" value="Transcribed_RNA"/>
</dbReference>
<dbReference type="PANTHER" id="PTHR24235:SF29">
    <property type="entry name" value="GH23382P"/>
    <property type="match status" value="1"/>
</dbReference>
<organism evidence="12">
    <name type="scientific">Cacopsylla melanoneura</name>
    <dbReference type="NCBI Taxonomy" id="428564"/>
    <lineage>
        <taxon>Eukaryota</taxon>
        <taxon>Metazoa</taxon>
        <taxon>Ecdysozoa</taxon>
        <taxon>Arthropoda</taxon>
        <taxon>Hexapoda</taxon>
        <taxon>Insecta</taxon>
        <taxon>Pterygota</taxon>
        <taxon>Neoptera</taxon>
        <taxon>Paraneoptera</taxon>
        <taxon>Hemiptera</taxon>
        <taxon>Sternorrhyncha</taxon>
        <taxon>Psylloidea</taxon>
        <taxon>Psyllidae</taxon>
        <taxon>Psyllinae</taxon>
        <taxon>Cacopsylla</taxon>
    </lineage>
</organism>
<evidence type="ECO:0000256" key="4">
    <source>
        <dbReference type="ARBA" id="ARBA00022989"/>
    </source>
</evidence>
<dbReference type="EMBL" id="HBUF01277305">
    <property type="protein sequence ID" value="CAG6686586.1"/>
    <property type="molecule type" value="Transcribed_RNA"/>
</dbReference>
<dbReference type="EMBL" id="HBUF01431887">
    <property type="protein sequence ID" value="CAG6742055.1"/>
    <property type="molecule type" value="Transcribed_RNA"/>
</dbReference>